<dbReference type="OrthoDB" id="9807202at2"/>
<gene>
    <name evidence="3" type="primary">cheD</name>
    <name evidence="4" type="ORF">CBF35_04260</name>
</gene>
<comment type="function">
    <text evidence="3">Probably deamidates glutamine residues to glutamate on methyl-accepting chemotaxis receptors (MCPs), playing an important role in chemotaxis.</text>
</comment>
<evidence type="ECO:0000313" key="4">
    <source>
        <dbReference type="EMBL" id="RST96792.1"/>
    </source>
</evidence>
<dbReference type="GO" id="GO:0050568">
    <property type="term" value="F:protein-glutamine glutaminase activity"/>
    <property type="evidence" value="ECO:0007669"/>
    <property type="project" value="UniProtKB-UniRule"/>
</dbReference>
<organism evidence="4 5">
    <name type="scientific">Vagococcus salmoninarum</name>
    <dbReference type="NCBI Taxonomy" id="2739"/>
    <lineage>
        <taxon>Bacteria</taxon>
        <taxon>Bacillati</taxon>
        <taxon>Bacillota</taxon>
        <taxon>Bacilli</taxon>
        <taxon>Lactobacillales</taxon>
        <taxon>Enterococcaceae</taxon>
        <taxon>Vagococcus</taxon>
    </lineage>
</organism>
<evidence type="ECO:0000313" key="5">
    <source>
        <dbReference type="Proteomes" id="UP000287239"/>
    </source>
</evidence>
<dbReference type="CDD" id="cd16352">
    <property type="entry name" value="CheD"/>
    <property type="match status" value="1"/>
</dbReference>
<sequence length="162" mass="17810">MSEEVKVGISDYKITRNPNKLTTLGLGSCIAIIVYDEKSHLGGLSHIMLPDSEVFKARSQLKQEKFADLALPKMIQEMRQQEPRGKFVAKMAGGASMFNFNEGSKAPNIGERNIIAVTTVLEKLKIPLLSSHTGGNMGRSLIVDLTTLSVKVKLVNRDIIEL</sequence>
<dbReference type="GeneID" id="98567572"/>
<dbReference type="PANTHER" id="PTHR35147:SF1">
    <property type="entry name" value="CHEMORECEPTOR GLUTAMINE DEAMIDASE CHED-RELATED"/>
    <property type="match status" value="1"/>
</dbReference>
<dbReference type="SUPFAM" id="SSF64438">
    <property type="entry name" value="CNF1/YfiH-like putative cysteine hydrolases"/>
    <property type="match status" value="1"/>
</dbReference>
<dbReference type="InterPro" id="IPR005659">
    <property type="entry name" value="Chemorcpt_Glu_NH3ase_CheD"/>
</dbReference>
<dbReference type="InterPro" id="IPR011324">
    <property type="entry name" value="Cytotoxic_necrot_fac-like_cat"/>
</dbReference>
<proteinExistence type="inferred from homology"/>
<accession>A0A429ZT03</accession>
<reference evidence="4 5" key="1">
    <citation type="submission" date="2017-05" db="EMBL/GenBank/DDBJ databases">
        <title>Vagococcus spp. assemblies.</title>
        <authorList>
            <person name="Gulvik C.A."/>
        </authorList>
    </citation>
    <scope>NUCLEOTIDE SEQUENCE [LARGE SCALE GENOMIC DNA]</scope>
    <source>
        <strain evidence="4 5">NCFB 2777</strain>
    </source>
</reference>
<dbReference type="EC" id="3.5.1.44" evidence="3"/>
<dbReference type="Pfam" id="PF03975">
    <property type="entry name" value="CheD"/>
    <property type="match status" value="1"/>
</dbReference>
<protein>
    <recommendedName>
        <fullName evidence="3">Probable chemoreceptor glutamine deamidase CheD</fullName>
        <ecNumber evidence="3">3.5.1.44</ecNumber>
    </recommendedName>
</protein>
<comment type="caution">
    <text evidence="4">The sequence shown here is derived from an EMBL/GenBank/DDBJ whole genome shotgun (WGS) entry which is preliminary data.</text>
</comment>
<comment type="similarity">
    <text evidence="3">Belongs to the CheD family.</text>
</comment>
<dbReference type="Proteomes" id="UP000287239">
    <property type="component" value="Unassembled WGS sequence"/>
</dbReference>
<comment type="catalytic activity">
    <reaction evidence="3">
        <text>L-glutaminyl-[protein] + H2O = L-glutamyl-[protein] + NH4(+)</text>
        <dbReference type="Rhea" id="RHEA:16441"/>
        <dbReference type="Rhea" id="RHEA-COMP:10207"/>
        <dbReference type="Rhea" id="RHEA-COMP:10208"/>
        <dbReference type="ChEBI" id="CHEBI:15377"/>
        <dbReference type="ChEBI" id="CHEBI:28938"/>
        <dbReference type="ChEBI" id="CHEBI:29973"/>
        <dbReference type="ChEBI" id="CHEBI:30011"/>
        <dbReference type="EC" id="3.5.1.44"/>
    </reaction>
</comment>
<keyword evidence="1 3" id="KW-0145">Chemotaxis</keyword>
<dbReference type="HAMAP" id="MF_01440">
    <property type="entry name" value="CheD"/>
    <property type="match status" value="1"/>
</dbReference>
<name>A0A429ZT03_9ENTE</name>
<keyword evidence="5" id="KW-1185">Reference proteome</keyword>
<dbReference type="GO" id="GO:0006935">
    <property type="term" value="P:chemotaxis"/>
    <property type="evidence" value="ECO:0007669"/>
    <property type="project" value="UniProtKB-UniRule"/>
</dbReference>
<evidence type="ECO:0000256" key="3">
    <source>
        <dbReference type="HAMAP-Rule" id="MF_01440"/>
    </source>
</evidence>
<dbReference type="Gene3D" id="3.30.1330.200">
    <property type="match status" value="1"/>
</dbReference>
<evidence type="ECO:0000256" key="2">
    <source>
        <dbReference type="ARBA" id="ARBA00022801"/>
    </source>
</evidence>
<dbReference type="RefSeq" id="WP_126778751.1">
    <property type="nucleotide sequence ID" value="NZ_CAUQJP010000079.1"/>
</dbReference>
<dbReference type="AlphaFoldDB" id="A0A429ZT03"/>
<dbReference type="EMBL" id="NGJU01000005">
    <property type="protein sequence ID" value="RST96792.1"/>
    <property type="molecule type" value="Genomic_DNA"/>
</dbReference>
<dbReference type="InterPro" id="IPR038592">
    <property type="entry name" value="CheD-like_sf"/>
</dbReference>
<evidence type="ECO:0000256" key="1">
    <source>
        <dbReference type="ARBA" id="ARBA00022500"/>
    </source>
</evidence>
<dbReference type="PANTHER" id="PTHR35147">
    <property type="entry name" value="CHEMORECEPTOR GLUTAMINE DEAMIDASE CHED-RELATED"/>
    <property type="match status" value="1"/>
</dbReference>
<keyword evidence="2 3" id="KW-0378">Hydrolase</keyword>